<dbReference type="EMBL" id="JACIEM010000001">
    <property type="protein sequence ID" value="MBB4001774.1"/>
    <property type="molecule type" value="Genomic_DNA"/>
</dbReference>
<sequence length="93" mass="10910">MTKRTADPQFVRMLGGYGLTSAEVLYRMPDHPSFLQSFFWQFEDLAPDYPRLKRFLDHWEREVEAAIHSVRVMHAGLIKPREVRLVKDGGLLH</sequence>
<dbReference type="AlphaFoldDB" id="A0A7W6MNF4"/>
<protein>
    <submittedName>
        <fullName evidence="1">Uncharacterized protein Usg</fullName>
    </submittedName>
</protein>
<gene>
    <name evidence="1" type="ORF">GGR03_000821</name>
</gene>
<dbReference type="RefSeq" id="WP_183206258.1">
    <property type="nucleotide sequence ID" value="NZ_JAAAMM010000001.1"/>
</dbReference>
<accession>A0A7W6MNF4</accession>
<proteinExistence type="predicted"/>
<dbReference type="InterPro" id="IPR009354">
    <property type="entry name" value="Usg"/>
</dbReference>
<keyword evidence="2" id="KW-1185">Reference proteome</keyword>
<evidence type="ECO:0000313" key="2">
    <source>
        <dbReference type="Proteomes" id="UP000588647"/>
    </source>
</evidence>
<evidence type="ECO:0000313" key="1">
    <source>
        <dbReference type="EMBL" id="MBB4001774.1"/>
    </source>
</evidence>
<reference evidence="1 2" key="1">
    <citation type="submission" date="2020-08" db="EMBL/GenBank/DDBJ databases">
        <title>Genomic Encyclopedia of Type Strains, Phase IV (KMG-IV): sequencing the most valuable type-strain genomes for metagenomic binning, comparative biology and taxonomic classification.</title>
        <authorList>
            <person name="Goeker M."/>
        </authorList>
    </citation>
    <scope>NUCLEOTIDE SEQUENCE [LARGE SCALE GENOMIC DNA]</scope>
    <source>
        <strain evidence="1 2">DSM 103570</strain>
    </source>
</reference>
<organism evidence="1 2">
    <name type="scientific">Aurantimonas endophytica</name>
    <dbReference type="NCBI Taxonomy" id="1522175"/>
    <lineage>
        <taxon>Bacteria</taxon>
        <taxon>Pseudomonadati</taxon>
        <taxon>Pseudomonadota</taxon>
        <taxon>Alphaproteobacteria</taxon>
        <taxon>Hyphomicrobiales</taxon>
        <taxon>Aurantimonadaceae</taxon>
        <taxon>Aurantimonas</taxon>
    </lineage>
</organism>
<dbReference type="Pfam" id="PF06233">
    <property type="entry name" value="Usg"/>
    <property type="match status" value="1"/>
</dbReference>
<comment type="caution">
    <text evidence="1">The sequence shown here is derived from an EMBL/GenBank/DDBJ whole genome shotgun (WGS) entry which is preliminary data.</text>
</comment>
<dbReference type="Proteomes" id="UP000588647">
    <property type="component" value="Unassembled WGS sequence"/>
</dbReference>
<name>A0A7W6MNF4_9HYPH</name>